<proteinExistence type="inferred from homology"/>
<keyword evidence="2 6" id="KW-0396">Initiation factor</keyword>
<keyword evidence="5 6" id="KW-0648">Protein biosynthesis</keyword>
<dbReference type="InterPro" id="IPR001040">
    <property type="entry name" value="TIF_eIF_4E"/>
</dbReference>
<protein>
    <submittedName>
        <fullName evidence="7">Uncharacterized protein</fullName>
    </submittedName>
</protein>
<dbReference type="InterPro" id="IPR023398">
    <property type="entry name" value="TIF_eIF4e-like"/>
</dbReference>
<dbReference type="GO" id="GO:0016281">
    <property type="term" value="C:eukaryotic translation initiation factor 4F complex"/>
    <property type="evidence" value="ECO:0007669"/>
    <property type="project" value="TreeGrafter"/>
</dbReference>
<name>A0A0G4G0T1_VITBC</name>
<dbReference type="GO" id="GO:0000340">
    <property type="term" value="F:RNA 7-methylguanosine cap binding"/>
    <property type="evidence" value="ECO:0007669"/>
    <property type="project" value="TreeGrafter"/>
</dbReference>
<keyword evidence="3" id="KW-0810">Translation regulation</keyword>
<dbReference type="GO" id="GO:0006417">
    <property type="term" value="P:regulation of translation"/>
    <property type="evidence" value="ECO:0007669"/>
    <property type="project" value="UniProtKB-KW"/>
</dbReference>
<organism evidence="7 8">
    <name type="scientific">Vitrella brassicaformis (strain CCMP3155)</name>
    <dbReference type="NCBI Taxonomy" id="1169540"/>
    <lineage>
        <taxon>Eukaryota</taxon>
        <taxon>Sar</taxon>
        <taxon>Alveolata</taxon>
        <taxon>Colpodellida</taxon>
        <taxon>Vitrellaceae</taxon>
        <taxon>Vitrella</taxon>
    </lineage>
</organism>
<dbReference type="VEuPathDB" id="CryptoDB:Vbra_16651"/>
<dbReference type="Pfam" id="PF01652">
    <property type="entry name" value="IF4E"/>
    <property type="match status" value="1"/>
</dbReference>
<dbReference type="PANTHER" id="PTHR11960:SF8">
    <property type="entry name" value="EUKARYOTIC TRANSLATION INITIATION FACTOR 4E1-RELATED"/>
    <property type="match status" value="1"/>
</dbReference>
<keyword evidence="8" id="KW-1185">Reference proteome</keyword>
<dbReference type="EMBL" id="CDMY01000542">
    <property type="protein sequence ID" value="CEM21667.1"/>
    <property type="molecule type" value="Genomic_DNA"/>
</dbReference>
<dbReference type="GO" id="GO:0003743">
    <property type="term" value="F:translation initiation factor activity"/>
    <property type="evidence" value="ECO:0007669"/>
    <property type="project" value="UniProtKB-KW"/>
</dbReference>
<evidence type="ECO:0000313" key="8">
    <source>
        <dbReference type="Proteomes" id="UP000041254"/>
    </source>
</evidence>
<gene>
    <name evidence="7" type="ORF">Vbra_16651</name>
</gene>
<dbReference type="Proteomes" id="UP000041254">
    <property type="component" value="Unassembled WGS sequence"/>
</dbReference>
<dbReference type="AlphaFoldDB" id="A0A0G4G0T1"/>
<dbReference type="OrthoDB" id="590761at2759"/>
<evidence type="ECO:0000256" key="2">
    <source>
        <dbReference type="ARBA" id="ARBA00022540"/>
    </source>
</evidence>
<evidence type="ECO:0000256" key="4">
    <source>
        <dbReference type="ARBA" id="ARBA00022884"/>
    </source>
</evidence>
<evidence type="ECO:0000256" key="1">
    <source>
        <dbReference type="ARBA" id="ARBA00009860"/>
    </source>
</evidence>
<dbReference type="FunCoup" id="A0A0G4G0T1">
    <property type="interactions" value="93"/>
</dbReference>
<dbReference type="OMA" id="IDDWILQ"/>
<evidence type="ECO:0000256" key="3">
    <source>
        <dbReference type="ARBA" id="ARBA00022845"/>
    </source>
</evidence>
<keyword evidence="4 6" id="KW-0694">RNA-binding</keyword>
<sequence length="264" mass="29630">MAGSSGGGGGGVRHDRMFLSLNKSLANTANIDIDPTATVTSAGAMAATADPHPDWQLGADLPLMDEWSMWEQLQTAGQQPGSRGDNYDNQTNKFATFRTVQHFWRLMEHLPQPSHLVEGKKMVRERADGVHTVDAIMLFKSPIRPKWEDPKNADGGHFQFQIRPRECEPAQIDEYWNNLVLGVVGATIEPHDIITGLRMVDKLQASRTPAAATIRLEVWFTQCDAERRDTLRRNVERCIATGLDNTMYQPPRSEHKVHSKQVKH</sequence>
<dbReference type="InParanoid" id="A0A0G4G0T1"/>
<dbReference type="SUPFAM" id="SSF55418">
    <property type="entry name" value="eIF4e-like"/>
    <property type="match status" value="1"/>
</dbReference>
<dbReference type="STRING" id="1169540.A0A0G4G0T1"/>
<accession>A0A0G4G0T1</accession>
<dbReference type="PhylomeDB" id="A0A0G4G0T1"/>
<comment type="similarity">
    <text evidence="1 6">Belongs to the eukaryotic initiation factor 4E family.</text>
</comment>
<dbReference type="Gene3D" id="3.30.760.10">
    <property type="entry name" value="RNA Cap, Translation Initiation Factor Eif4e"/>
    <property type="match status" value="1"/>
</dbReference>
<evidence type="ECO:0000256" key="5">
    <source>
        <dbReference type="ARBA" id="ARBA00022917"/>
    </source>
</evidence>
<reference evidence="7 8" key="1">
    <citation type="submission" date="2014-11" db="EMBL/GenBank/DDBJ databases">
        <authorList>
            <person name="Zhu J."/>
            <person name="Qi W."/>
            <person name="Song R."/>
        </authorList>
    </citation>
    <scope>NUCLEOTIDE SEQUENCE [LARGE SCALE GENOMIC DNA]</scope>
</reference>
<dbReference type="PANTHER" id="PTHR11960">
    <property type="entry name" value="EUKARYOTIC TRANSLATION INITIATION FACTOR 4E RELATED"/>
    <property type="match status" value="1"/>
</dbReference>
<evidence type="ECO:0000256" key="6">
    <source>
        <dbReference type="RuleBase" id="RU004374"/>
    </source>
</evidence>
<evidence type="ECO:0000313" key="7">
    <source>
        <dbReference type="EMBL" id="CEM21667.1"/>
    </source>
</evidence>